<dbReference type="RefSeq" id="WP_406857338.1">
    <property type="nucleotide sequence ID" value="NZ_CP157484.1"/>
</dbReference>
<sequence length="162" mass="17662">MLRAVLSLRYVMLLASLGAAFGALLMFWEAIVKLASGFHAIALGHDNAQPPISAVMGATDAFLFGVVLVIFAYGIAIGFVFDLPGGVRARLPRWMRIEEIGELKRALIEVIIVYLAVDFVTDIAESESHASWENLVLPLCIFLLAGALSLMSRSHAPQHRQD</sequence>
<evidence type="ECO:0000256" key="1">
    <source>
        <dbReference type="SAM" id="Phobius"/>
    </source>
</evidence>
<accession>A0AAU7JJJ6</accession>
<reference evidence="2" key="1">
    <citation type="submission" date="2024-05" db="EMBL/GenBank/DDBJ databases">
        <authorList>
            <person name="Kim S."/>
            <person name="Heo J."/>
            <person name="Choi H."/>
            <person name="Choi Y."/>
            <person name="Kwon S.-W."/>
            <person name="Kim Y."/>
        </authorList>
    </citation>
    <scope>NUCLEOTIDE SEQUENCE</scope>
    <source>
        <strain evidence="2">KACC 23698</strain>
    </source>
</reference>
<organism evidence="2">
    <name type="scientific">Alsobacter sp. KACC 23698</name>
    <dbReference type="NCBI Taxonomy" id="3149229"/>
    <lineage>
        <taxon>Bacteria</taxon>
        <taxon>Pseudomonadati</taxon>
        <taxon>Pseudomonadota</taxon>
        <taxon>Alphaproteobacteria</taxon>
        <taxon>Hyphomicrobiales</taxon>
        <taxon>Alsobacteraceae</taxon>
        <taxon>Alsobacter</taxon>
    </lineage>
</organism>
<protein>
    <submittedName>
        <fullName evidence="2">YqhA family protein</fullName>
    </submittedName>
</protein>
<feature type="transmembrane region" description="Helical" evidence="1">
    <location>
        <begin position="61"/>
        <end position="85"/>
    </location>
</feature>
<keyword evidence="1" id="KW-0472">Membrane</keyword>
<evidence type="ECO:0000313" key="2">
    <source>
        <dbReference type="EMBL" id="XBO40478.1"/>
    </source>
</evidence>
<dbReference type="InterPro" id="IPR005134">
    <property type="entry name" value="UPF0114"/>
</dbReference>
<dbReference type="Pfam" id="PF03350">
    <property type="entry name" value="UPF0114"/>
    <property type="match status" value="1"/>
</dbReference>
<gene>
    <name evidence="2" type="ORF">ABEG18_06850</name>
</gene>
<dbReference type="AlphaFoldDB" id="A0AAU7JJJ6"/>
<proteinExistence type="predicted"/>
<keyword evidence="1" id="KW-0812">Transmembrane</keyword>
<name>A0AAU7JJJ6_9HYPH</name>
<dbReference type="EMBL" id="CP157484">
    <property type="protein sequence ID" value="XBO40478.1"/>
    <property type="molecule type" value="Genomic_DNA"/>
</dbReference>
<feature type="transmembrane region" description="Helical" evidence="1">
    <location>
        <begin position="106"/>
        <end position="123"/>
    </location>
</feature>
<dbReference type="PANTHER" id="PTHR31721">
    <property type="entry name" value="OS06G0710300 PROTEIN"/>
    <property type="match status" value="1"/>
</dbReference>
<feature type="transmembrane region" description="Helical" evidence="1">
    <location>
        <begin position="135"/>
        <end position="152"/>
    </location>
</feature>
<dbReference type="PANTHER" id="PTHR31721:SF4">
    <property type="entry name" value="OS06G0710300 PROTEIN"/>
    <property type="match status" value="1"/>
</dbReference>
<keyword evidence="1" id="KW-1133">Transmembrane helix</keyword>